<sequence length="71" mass="8472">METYAWIIRIFNMVLKLHSETNRLSYYFYQFQIAHAISCQNYVNNNLGFQVIRCPLPCCNGWIFPIVHDPD</sequence>
<evidence type="ECO:0000313" key="2">
    <source>
        <dbReference type="Proteomes" id="UP000593567"/>
    </source>
</evidence>
<gene>
    <name evidence="1" type="ORF">EB796_018244</name>
</gene>
<accession>A0A7J7JCW1</accession>
<dbReference type="Proteomes" id="UP000593567">
    <property type="component" value="Unassembled WGS sequence"/>
</dbReference>
<dbReference type="EMBL" id="VXIV02002711">
    <property type="protein sequence ID" value="KAF6023451.1"/>
    <property type="molecule type" value="Genomic_DNA"/>
</dbReference>
<protein>
    <submittedName>
        <fullName evidence="1">Uncharacterized protein</fullName>
    </submittedName>
</protein>
<evidence type="ECO:0000313" key="1">
    <source>
        <dbReference type="EMBL" id="KAF6023451.1"/>
    </source>
</evidence>
<reference evidence="1" key="1">
    <citation type="submission" date="2020-06" db="EMBL/GenBank/DDBJ databases">
        <title>Draft genome of Bugula neritina, a colonial animal packing powerful symbionts and potential medicines.</title>
        <authorList>
            <person name="Rayko M."/>
        </authorList>
    </citation>
    <scope>NUCLEOTIDE SEQUENCE [LARGE SCALE GENOMIC DNA]</scope>
    <source>
        <strain evidence="1">Kwan_BN1</strain>
    </source>
</reference>
<dbReference type="AlphaFoldDB" id="A0A7J7JCW1"/>
<name>A0A7J7JCW1_BUGNE</name>
<organism evidence="1 2">
    <name type="scientific">Bugula neritina</name>
    <name type="common">Brown bryozoan</name>
    <name type="synonym">Sertularia neritina</name>
    <dbReference type="NCBI Taxonomy" id="10212"/>
    <lineage>
        <taxon>Eukaryota</taxon>
        <taxon>Metazoa</taxon>
        <taxon>Spiralia</taxon>
        <taxon>Lophotrochozoa</taxon>
        <taxon>Bryozoa</taxon>
        <taxon>Gymnolaemata</taxon>
        <taxon>Cheilostomatida</taxon>
        <taxon>Flustrina</taxon>
        <taxon>Buguloidea</taxon>
        <taxon>Bugulidae</taxon>
        <taxon>Bugula</taxon>
    </lineage>
</organism>
<comment type="caution">
    <text evidence="1">The sequence shown here is derived from an EMBL/GenBank/DDBJ whole genome shotgun (WGS) entry which is preliminary data.</text>
</comment>
<proteinExistence type="predicted"/>
<keyword evidence="2" id="KW-1185">Reference proteome</keyword>